<evidence type="ECO:0000259" key="1">
    <source>
        <dbReference type="Pfam" id="PF13460"/>
    </source>
</evidence>
<dbReference type="SUPFAM" id="SSF51735">
    <property type="entry name" value="NAD(P)-binding Rossmann-fold domains"/>
    <property type="match status" value="1"/>
</dbReference>
<comment type="caution">
    <text evidence="2">The sequence shown here is derived from an EMBL/GenBank/DDBJ whole genome shotgun (WGS) entry which is preliminary data.</text>
</comment>
<organism evidence="2 3">
    <name type="scientific">Alkalicoccobacillus plakortidis</name>
    <dbReference type="NCBI Taxonomy" id="444060"/>
    <lineage>
        <taxon>Bacteria</taxon>
        <taxon>Bacillati</taxon>
        <taxon>Bacillota</taxon>
        <taxon>Bacilli</taxon>
        <taxon>Bacillales</taxon>
        <taxon>Bacillaceae</taxon>
        <taxon>Alkalicoccobacillus</taxon>
    </lineage>
</organism>
<dbReference type="Pfam" id="PF13460">
    <property type="entry name" value="NAD_binding_10"/>
    <property type="match status" value="1"/>
</dbReference>
<evidence type="ECO:0000313" key="2">
    <source>
        <dbReference type="EMBL" id="MCM2677533.1"/>
    </source>
</evidence>
<dbReference type="InterPro" id="IPR051606">
    <property type="entry name" value="Polyketide_Oxido-like"/>
</dbReference>
<dbReference type="Proteomes" id="UP001203665">
    <property type="component" value="Unassembled WGS sequence"/>
</dbReference>
<protein>
    <submittedName>
        <fullName evidence="2">NAD(P)-dependent oxidoreductase</fullName>
    </submittedName>
</protein>
<dbReference type="CDD" id="cd05244">
    <property type="entry name" value="BVR-B_like_SDR_a"/>
    <property type="match status" value="1"/>
</dbReference>
<dbReference type="RefSeq" id="WP_251611335.1">
    <property type="nucleotide sequence ID" value="NZ_JAMQJY010000004.1"/>
</dbReference>
<proteinExistence type="predicted"/>
<dbReference type="InterPro" id="IPR016040">
    <property type="entry name" value="NAD(P)-bd_dom"/>
</dbReference>
<gene>
    <name evidence="2" type="ORF">NDM98_20165</name>
</gene>
<dbReference type="PANTHER" id="PTHR43355">
    <property type="entry name" value="FLAVIN REDUCTASE (NADPH)"/>
    <property type="match status" value="1"/>
</dbReference>
<sequence>MKVAVIGATGKAGNLIVEELKERGHEVTAIIRNAKKLNITGVHVLEKDAFELDATDIKPFEAVVNALGFPPDQSDKHVTFGRHLIDLFSEVKSTRLLVVGGAGSLYVDKEHTTQLIDTPEFPDAYKPIAAGQGTNLADLREVSAFDWTFVSPAADFRADGSRTGTYTKGAEEFFFNKAGNSYISYADYAVAMADEVENASVLKGRFAVVGEES</sequence>
<accession>A0ABT0XQ98</accession>
<dbReference type="InterPro" id="IPR036291">
    <property type="entry name" value="NAD(P)-bd_dom_sf"/>
</dbReference>
<evidence type="ECO:0000313" key="3">
    <source>
        <dbReference type="Proteomes" id="UP001203665"/>
    </source>
</evidence>
<dbReference type="PANTHER" id="PTHR43355:SF2">
    <property type="entry name" value="FLAVIN REDUCTASE (NADPH)"/>
    <property type="match status" value="1"/>
</dbReference>
<dbReference type="EMBL" id="JAMQJY010000004">
    <property type="protein sequence ID" value="MCM2677533.1"/>
    <property type="molecule type" value="Genomic_DNA"/>
</dbReference>
<keyword evidence="3" id="KW-1185">Reference proteome</keyword>
<reference evidence="2" key="1">
    <citation type="submission" date="2022-06" db="EMBL/GenBank/DDBJ databases">
        <title>Alkalicoccobacillus porphyridii sp. nov., isolated from a marine red alga, Porphyridium purpureum and reclassification of Shouchella plakortidis and Shouchella gibsonii as Alkalicoccobacillus plakortidis comb. nov. and Alkalicoccobacillus gibsonii comb. nov.</title>
        <authorList>
            <person name="Kim K.H."/>
            <person name="Lee J.K."/>
            <person name="Han D.M."/>
            <person name="Baek J.H."/>
            <person name="Jeon C.O."/>
        </authorList>
    </citation>
    <scope>NUCLEOTIDE SEQUENCE</scope>
    <source>
        <strain evidence="2">DSM 19153</strain>
    </source>
</reference>
<feature type="domain" description="NAD(P)-binding" evidence="1">
    <location>
        <begin position="7"/>
        <end position="195"/>
    </location>
</feature>
<dbReference type="Gene3D" id="3.40.50.720">
    <property type="entry name" value="NAD(P)-binding Rossmann-like Domain"/>
    <property type="match status" value="1"/>
</dbReference>
<name>A0ABT0XQ98_9BACI</name>